<comment type="caution">
    <text evidence="3">The sequence shown here is derived from an EMBL/GenBank/DDBJ whole genome shotgun (WGS) entry which is preliminary data.</text>
</comment>
<feature type="compositionally biased region" description="Acidic residues" evidence="1">
    <location>
        <begin position="44"/>
        <end position="62"/>
    </location>
</feature>
<reference evidence="3 4" key="1">
    <citation type="submission" date="2015-01" db="EMBL/GenBank/DDBJ databases">
        <title>Jeotgalibacillus campisalis genome sequencing.</title>
        <authorList>
            <person name="Goh K.M."/>
            <person name="Chan K.-G."/>
            <person name="Yaakop A.S."/>
            <person name="Ee R."/>
            <person name="Gan H.M."/>
            <person name="Chan C.S."/>
        </authorList>
    </citation>
    <scope>NUCLEOTIDE SEQUENCE [LARGE SCALE GENOMIC DNA]</scope>
    <source>
        <strain evidence="3 4">SF-57</strain>
    </source>
</reference>
<dbReference type="InterPro" id="IPR046208">
    <property type="entry name" value="DUF6241"/>
</dbReference>
<organism evidence="3 4">
    <name type="scientific">Jeotgalibacillus campisalis</name>
    <dbReference type="NCBI Taxonomy" id="220754"/>
    <lineage>
        <taxon>Bacteria</taxon>
        <taxon>Bacillati</taxon>
        <taxon>Bacillota</taxon>
        <taxon>Bacilli</taxon>
        <taxon>Bacillales</taxon>
        <taxon>Caryophanaceae</taxon>
        <taxon>Jeotgalibacillus</taxon>
    </lineage>
</organism>
<protein>
    <recommendedName>
        <fullName evidence="5">CTP synthase</fullName>
    </recommendedName>
</protein>
<keyword evidence="2" id="KW-1133">Transmembrane helix</keyword>
<evidence type="ECO:0000313" key="3">
    <source>
        <dbReference type="EMBL" id="KIL47889.1"/>
    </source>
</evidence>
<dbReference type="PATRIC" id="fig|220754.4.peg.2076"/>
<gene>
    <name evidence="3" type="ORF">KR50_20560</name>
</gene>
<evidence type="ECO:0000256" key="1">
    <source>
        <dbReference type="SAM" id="MobiDB-lite"/>
    </source>
</evidence>
<dbReference type="EMBL" id="JXRR01000014">
    <property type="protein sequence ID" value="KIL47889.1"/>
    <property type="molecule type" value="Genomic_DNA"/>
</dbReference>
<keyword evidence="2" id="KW-0812">Transmembrane</keyword>
<accession>A0A0C2S1G8</accession>
<feature type="region of interest" description="Disordered" evidence="1">
    <location>
        <begin position="32"/>
        <end position="74"/>
    </location>
</feature>
<name>A0A0C2S1G8_9BACL</name>
<evidence type="ECO:0000313" key="4">
    <source>
        <dbReference type="Proteomes" id="UP000031972"/>
    </source>
</evidence>
<dbReference type="Pfam" id="PF19754">
    <property type="entry name" value="DUF6241"/>
    <property type="match status" value="1"/>
</dbReference>
<dbReference type="AlphaFoldDB" id="A0A0C2S1G8"/>
<feature type="transmembrane region" description="Helical" evidence="2">
    <location>
        <begin position="6"/>
        <end position="24"/>
    </location>
</feature>
<sequence>MSKKVIFFIVTGLIAAGLIGWGSYEWLDREEELQSEDNDRKSTEDEDSITESQAETDEETFTEETRASAAGSITDEDLEQFESEGLNPFKQKVSQDELADFHYQEYIHGMTHQKIKASKKWGFYEIHPKRIDWLLEGLEKTTQINTENKTIYREILTNWRDGNFTQIDKEHNKIWRMQDGTVGEATGILSPEEEQSYIESMAN</sequence>
<proteinExistence type="predicted"/>
<keyword evidence="2" id="KW-0472">Membrane</keyword>
<keyword evidence="4" id="KW-1185">Reference proteome</keyword>
<evidence type="ECO:0008006" key="5">
    <source>
        <dbReference type="Google" id="ProtNLM"/>
    </source>
</evidence>
<dbReference type="OrthoDB" id="1932566at2"/>
<dbReference type="Proteomes" id="UP000031972">
    <property type="component" value="Unassembled WGS sequence"/>
</dbReference>
<evidence type="ECO:0000256" key="2">
    <source>
        <dbReference type="SAM" id="Phobius"/>
    </source>
</evidence>
<dbReference type="RefSeq" id="WP_052476937.1">
    <property type="nucleotide sequence ID" value="NZ_JXRR01000014.1"/>
</dbReference>